<feature type="transmembrane region" description="Helical" evidence="6">
    <location>
        <begin position="131"/>
        <end position="149"/>
    </location>
</feature>
<dbReference type="GO" id="GO:0016020">
    <property type="term" value="C:membrane"/>
    <property type="evidence" value="ECO:0007669"/>
    <property type="project" value="UniProtKB-SubCell"/>
</dbReference>
<evidence type="ECO:0000313" key="8">
    <source>
        <dbReference type="Proteomes" id="UP000001861"/>
    </source>
</evidence>
<evidence type="ECO:0000256" key="3">
    <source>
        <dbReference type="ARBA" id="ARBA00022692"/>
    </source>
</evidence>
<dbReference type="GeneID" id="9380373"/>
<feature type="transmembrane region" description="Helical" evidence="6">
    <location>
        <begin position="470"/>
        <end position="487"/>
    </location>
</feature>
<comment type="subcellular location">
    <subcellularLocation>
        <location evidence="1">Membrane</location>
        <topology evidence="1">Multi-pass membrane protein</topology>
    </subcellularLocation>
</comment>
<proteinExistence type="predicted"/>
<dbReference type="InParanoid" id="D6RPV1"/>
<dbReference type="InterPro" id="IPR011701">
    <property type="entry name" value="MFS"/>
</dbReference>
<comment type="caution">
    <text evidence="7">The sequence shown here is derived from an EMBL/GenBank/DDBJ whole genome shotgun (WGS) entry which is preliminary data.</text>
</comment>
<accession>D6RPV1</accession>
<dbReference type="Pfam" id="PF07690">
    <property type="entry name" value="MFS_1"/>
    <property type="match status" value="1"/>
</dbReference>
<dbReference type="OMA" id="WSYFTPR"/>
<dbReference type="Proteomes" id="UP000001861">
    <property type="component" value="Unassembled WGS sequence"/>
</dbReference>
<dbReference type="SUPFAM" id="SSF103473">
    <property type="entry name" value="MFS general substrate transporter"/>
    <property type="match status" value="1"/>
</dbReference>
<dbReference type="EMBL" id="AACS02000010">
    <property type="protein sequence ID" value="EFI26850.1"/>
    <property type="molecule type" value="Genomic_DNA"/>
</dbReference>
<feature type="transmembrane region" description="Helical" evidence="6">
    <location>
        <begin position="225"/>
        <end position="245"/>
    </location>
</feature>
<reference evidence="7 8" key="1">
    <citation type="journal article" date="2010" name="Proc. Natl. Acad. Sci. U.S.A.">
        <title>Insights into evolution of multicellular fungi from the assembled chromosomes of the mushroom Coprinopsis cinerea (Coprinus cinereus).</title>
        <authorList>
            <person name="Stajich J.E."/>
            <person name="Wilke S.K."/>
            <person name="Ahren D."/>
            <person name="Au C.H."/>
            <person name="Birren B.W."/>
            <person name="Borodovsky M."/>
            <person name="Burns C."/>
            <person name="Canback B."/>
            <person name="Casselton L.A."/>
            <person name="Cheng C.K."/>
            <person name="Deng J."/>
            <person name="Dietrich F.S."/>
            <person name="Fargo D.C."/>
            <person name="Farman M.L."/>
            <person name="Gathman A.C."/>
            <person name="Goldberg J."/>
            <person name="Guigo R."/>
            <person name="Hoegger P.J."/>
            <person name="Hooker J.B."/>
            <person name="Huggins A."/>
            <person name="James T.Y."/>
            <person name="Kamada T."/>
            <person name="Kilaru S."/>
            <person name="Kodira C."/>
            <person name="Kues U."/>
            <person name="Kupfer D."/>
            <person name="Kwan H.S."/>
            <person name="Lomsadze A."/>
            <person name="Li W."/>
            <person name="Lilly W.W."/>
            <person name="Ma L.J."/>
            <person name="Mackey A.J."/>
            <person name="Manning G."/>
            <person name="Martin F."/>
            <person name="Muraguchi H."/>
            <person name="Natvig D.O."/>
            <person name="Palmerini H."/>
            <person name="Ramesh M.A."/>
            <person name="Rehmeyer C.J."/>
            <person name="Roe B.A."/>
            <person name="Shenoy N."/>
            <person name="Stanke M."/>
            <person name="Ter-Hovhannisyan V."/>
            <person name="Tunlid A."/>
            <person name="Velagapudi R."/>
            <person name="Vision T.J."/>
            <person name="Zeng Q."/>
            <person name="Zolan M.E."/>
            <person name="Pukkila P.J."/>
        </authorList>
    </citation>
    <scope>NUCLEOTIDE SEQUENCE [LARGE SCALE GENOMIC DNA]</scope>
    <source>
        <strain evidence="8">Okayama-7 / 130 / ATCC MYA-4618 / FGSC 9003</strain>
    </source>
</reference>
<evidence type="ECO:0000256" key="6">
    <source>
        <dbReference type="SAM" id="Phobius"/>
    </source>
</evidence>
<keyword evidence="3 6" id="KW-0812">Transmembrane</keyword>
<protein>
    <recommendedName>
        <fullName evidence="9">MFS general substrate transporter</fullName>
    </recommendedName>
</protein>
<dbReference type="KEGG" id="cci:CC1G_15252"/>
<dbReference type="eggNOG" id="KOG2533">
    <property type="taxonomic scope" value="Eukaryota"/>
</dbReference>
<dbReference type="PANTHER" id="PTHR43791:SF86">
    <property type="entry name" value="MAJOR FACILITATOR SUPERFAMILY (MFS) PROFILE DOMAIN-CONTAINING PROTEIN"/>
    <property type="match status" value="1"/>
</dbReference>
<dbReference type="InterPro" id="IPR036259">
    <property type="entry name" value="MFS_trans_sf"/>
</dbReference>
<dbReference type="Gene3D" id="1.20.1250.20">
    <property type="entry name" value="MFS general substrate transporter like domains"/>
    <property type="match status" value="1"/>
</dbReference>
<dbReference type="AlphaFoldDB" id="D6RPV1"/>
<organism evidence="7 8">
    <name type="scientific">Coprinopsis cinerea (strain Okayama-7 / 130 / ATCC MYA-4618 / FGSC 9003)</name>
    <name type="common">Inky cap fungus</name>
    <name type="synonym">Hormographiella aspergillata</name>
    <dbReference type="NCBI Taxonomy" id="240176"/>
    <lineage>
        <taxon>Eukaryota</taxon>
        <taxon>Fungi</taxon>
        <taxon>Dikarya</taxon>
        <taxon>Basidiomycota</taxon>
        <taxon>Agaricomycotina</taxon>
        <taxon>Agaricomycetes</taxon>
        <taxon>Agaricomycetidae</taxon>
        <taxon>Agaricales</taxon>
        <taxon>Agaricineae</taxon>
        <taxon>Psathyrellaceae</taxon>
        <taxon>Coprinopsis</taxon>
    </lineage>
</organism>
<keyword evidence="5 6" id="KW-0472">Membrane</keyword>
<dbReference type="PANTHER" id="PTHR43791">
    <property type="entry name" value="PERMEASE-RELATED"/>
    <property type="match status" value="1"/>
</dbReference>
<feature type="transmembrane region" description="Helical" evidence="6">
    <location>
        <begin position="106"/>
        <end position="125"/>
    </location>
</feature>
<evidence type="ECO:0000256" key="1">
    <source>
        <dbReference type="ARBA" id="ARBA00004141"/>
    </source>
</evidence>
<dbReference type="OrthoDB" id="2985014at2759"/>
<dbReference type="GO" id="GO:0022857">
    <property type="term" value="F:transmembrane transporter activity"/>
    <property type="evidence" value="ECO:0007669"/>
    <property type="project" value="InterPro"/>
</dbReference>
<evidence type="ECO:0000256" key="5">
    <source>
        <dbReference type="ARBA" id="ARBA00023136"/>
    </source>
</evidence>
<feature type="transmembrane region" description="Helical" evidence="6">
    <location>
        <begin position="438"/>
        <end position="458"/>
    </location>
</feature>
<keyword evidence="8" id="KW-1185">Reference proteome</keyword>
<feature type="transmembrane region" description="Helical" evidence="6">
    <location>
        <begin position="336"/>
        <end position="357"/>
    </location>
</feature>
<evidence type="ECO:0000313" key="7">
    <source>
        <dbReference type="EMBL" id="EFI26850.1"/>
    </source>
</evidence>
<evidence type="ECO:0000256" key="2">
    <source>
        <dbReference type="ARBA" id="ARBA00022448"/>
    </source>
</evidence>
<name>D6RPV1_COPC7</name>
<sequence length="531" mass="59193">MSALPEKRGSLRDVDETTLLLEDRTQRGSSYKATSGGLDSFYEEDLRYSKTEEEEVVRVLDRRLFPAILLTTFVLNMDRTNISNAISDNLADDLGFGMETINAATAVYSVLFATFCLTGAVACKITGPARWIPILMFSWGVVTLGHALVYDKASYITARCLIAITEGGVNPTTLVYLGSFYTGTELATRLAWFWASQGVASATSGLMASGLLRLRGLCGLPGWKWLFLVDGVITVAAAAFTWHYLPKDAAHTQGGLRGEKSWFTEKQICIAATRLIRDDPSKRGYEKRVTWADVKDTLSDIGIWGHLLITSIGHTPNTPLHTYFPTIIKSFNFNTYVSNALTAPPHLLHGIIMIYFVHRSDRKRERGFHGAHSAAWQLGGWIWLRSLGPESSRTLKYLAAVIVSAWPYTHPLNIAWMSENTGQATNINPQRSAGKRTVASGLIIGASNIYGVWGSQIYRADDAPDFKRGNLINIAFSAVAFALWFYQKGLYVYLNRRNAAILARMTEEEKREEERLREQKGNRSVLFKFTT</sequence>
<dbReference type="HOGENOM" id="CLU_001265_2_0_1"/>
<dbReference type="VEuPathDB" id="FungiDB:CC1G_15252"/>
<feature type="transmembrane region" description="Helical" evidence="6">
    <location>
        <begin position="191"/>
        <end position="213"/>
    </location>
</feature>
<gene>
    <name evidence="7" type="ORF">CC1G_15252</name>
</gene>
<keyword evidence="4 6" id="KW-1133">Transmembrane helix</keyword>
<keyword evidence="2" id="KW-0813">Transport</keyword>
<evidence type="ECO:0000256" key="4">
    <source>
        <dbReference type="ARBA" id="ARBA00022989"/>
    </source>
</evidence>
<dbReference type="RefSeq" id="XP_002910344.1">
    <property type="nucleotide sequence ID" value="XM_002910298.1"/>
</dbReference>
<evidence type="ECO:0008006" key="9">
    <source>
        <dbReference type="Google" id="ProtNLM"/>
    </source>
</evidence>